<comment type="similarity">
    <text evidence="13">Belongs to the RING-type zinc finger family. ATL subfamily.</text>
</comment>
<keyword evidence="18" id="KW-1185">Reference proteome</keyword>
<evidence type="ECO:0000256" key="8">
    <source>
        <dbReference type="ARBA" id="ARBA00022771"/>
    </source>
</evidence>
<dbReference type="InterPro" id="IPR001841">
    <property type="entry name" value="Znf_RING"/>
</dbReference>
<keyword evidence="12 15" id="KW-0472">Membrane</keyword>
<evidence type="ECO:0000259" key="16">
    <source>
        <dbReference type="PROSITE" id="PS50089"/>
    </source>
</evidence>
<dbReference type="SUPFAM" id="SSF57850">
    <property type="entry name" value="RING/U-box"/>
    <property type="match status" value="1"/>
</dbReference>
<dbReference type="EC" id="2.3.2.27" evidence="4"/>
<dbReference type="Pfam" id="PF13639">
    <property type="entry name" value="zf-RING_2"/>
    <property type="match status" value="1"/>
</dbReference>
<evidence type="ECO:0000313" key="17">
    <source>
        <dbReference type="EMBL" id="CAL1366979.1"/>
    </source>
</evidence>
<reference evidence="17 18" key="1">
    <citation type="submission" date="2024-04" db="EMBL/GenBank/DDBJ databases">
        <authorList>
            <person name="Fracassetti M."/>
        </authorList>
    </citation>
    <scope>NUCLEOTIDE SEQUENCE [LARGE SCALE GENOMIC DNA]</scope>
</reference>
<dbReference type="SMART" id="SM00184">
    <property type="entry name" value="RING"/>
    <property type="match status" value="1"/>
</dbReference>
<evidence type="ECO:0000256" key="12">
    <source>
        <dbReference type="ARBA" id="ARBA00023136"/>
    </source>
</evidence>
<dbReference type="InterPro" id="IPR053238">
    <property type="entry name" value="RING-H2_zinc_finger"/>
</dbReference>
<evidence type="ECO:0000256" key="9">
    <source>
        <dbReference type="ARBA" id="ARBA00022786"/>
    </source>
</evidence>
<evidence type="ECO:0000256" key="14">
    <source>
        <dbReference type="PROSITE-ProRule" id="PRU00175"/>
    </source>
</evidence>
<keyword evidence="11 15" id="KW-1133">Transmembrane helix</keyword>
<evidence type="ECO:0000256" key="11">
    <source>
        <dbReference type="ARBA" id="ARBA00022989"/>
    </source>
</evidence>
<feature type="domain" description="RING-type" evidence="16">
    <location>
        <begin position="130"/>
        <end position="172"/>
    </location>
</feature>
<dbReference type="GO" id="GO:0061630">
    <property type="term" value="F:ubiquitin protein ligase activity"/>
    <property type="evidence" value="ECO:0007669"/>
    <property type="project" value="UniProtKB-EC"/>
</dbReference>
<dbReference type="Gene3D" id="3.30.40.10">
    <property type="entry name" value="Zinc/RING finger domain, C3HC4 (zinc finger)"/>
    <property type="match status" value="1"/>
</dbReference>
<evidence type="ECO:0000256" key="1">
    <source>
        <dbReference type="ARBA" id="ARBA00000900"/>
    </source>
</evidence>
<feature type="transmembrane region" description="Helical" evidence="15">
    <location>
        <begin position="52"/>
        <end position="73"/>
    </location>
</feature>
<evidence type="ECO:0000256" key="5">
    <source>
        <dbReference type="ARBA" id="ARBA00022679"/>
    </source>
</evidence>
<sequence>MNSNNRKIQLTRRDGSSDSVVVGSVLLPPPFPETPPEMLHYPDHRRTIDSSMALTILLLLTAIFFVGLFSLYIRRFSGDAAAAAVSSAAEVGNHYRRGSQKKGLDPEVVRSLPAYCYRKGGEGKYDLAECAICLGEFEEEAAVKMIPVCQHVFHAQCVEAWLNAHVNCPLCRGTQFLGVVVEGGDGGGGGSGGSTRVVEGRRSTVGSEDAWTVEMGLAGGLRRVCSSSSLVRKGQERISLPRTSSF</sequence>
<evidence type="ECO:0000256" key="3">
    <source>
        <dbReference type="ARBA" id="ARBA00004906"/>
    </source>
</evidence>
<dbReference type="AlphaFoldDB" id="A0AAV2D636"/>
<evidence type="ECO:0000256" key="13">
    <source>
        <dbReference type="ARBA" id="ARBA00024209"/>
    </source>
</evidence>
<evidence type="ECO:0000256" key="6">
    <source>
        <dbReference type="ARBA" id="ARBA00022692"/>
    </source>
</evidence>
<dbReference type="InterPro" id="IPR013083">
    <property type="entry name" value="Znf_RING/FYVE/PHD"/>
</dbReference>
<evidence type="ECO:0000256" key="10">
    <source>
        <dbReference type="ARBA" id="ARBA00022833"/>
    </source>
</evidence>
<evidence type="ECO:0000256" key="7">
    <source>
        <dbReference type="ARBA" id="ARBA00022723"/>
    </source>
</evidence>
<comment type="catalytic activity">
    <reaction evidence="1">
        <text>S-ubiquitinyl-[E2 ubiquitin-conjugating enzyme]-L-cysteine + [acceptor protein]-L-lysine = [E2 ubiquitin-conjugating enzyme]-L-cysteine + N(6)-ubiquitinyl-[acceptor protein]-L-lysine.</text>
        <dbReference type="EC" id="2.3.2.27"/>
    </reaction>
</comment>
<accession>A0AAV2D636</accession>
<organism evidence="17 18">
    <name type="scientific">Linum trigynum</name>
    <dbReference type="NCBI Taxonomy" id="586398"/>
    <lineage>
        <taxon>Eukaryota</taxon>
        <taxon>Viridiplantae</taxon>
        <taxon>Streptophyta</taxon>
        <taxon>Embryophyta</taxon>
        <taxon>Tracheophyta</taxon>
        <taxon>Spermatophyta</taxon>
        <taxon>Magnoliopsida</taxon>
        <taxon>eudicotyledons</taxon>
        <taxon>Gunneridae</taxon>
        <taxon>Pentapetalae</taxon>
        <taxon>rosids</taxon>
        <taxon>fabids</taxon>
        <taxon>Malpighiales</taxon>
        <taxon>Linaceae</taxon>
        <taxon>Linum</taxon>
    </lineage>
</organism>
<evidence type="ECO:0000313" key="18">
    <source>
        <dbReference type="Proteomes" id="UP001497516"/>
    </source>
</evidence>
<evidence type="ECO:0000256" key="15">
    <source>
        <dbReference type="SAM" id="Phobius"/>
    </source>
</evidence>
<keyword evidence="5" id="KW-0808">Transferase</keyword>
<dbReference type="PANTHER" id="PTHR14155:SF592">
    <property type="entry name" value="RING-H2 FINGER PROTEIN ATL57"/>
    <property type="match status" value="1"/>
</dbReference>
<dbReference type="GO" id="GO:0016020">
    <property type="term" value="C:membrane"/>
    <property type="evidence" value="ECO:0007669"/>
    <property type="project" value="UniProtKB-SubCell"/>
</dbReference>
<dbReference type="PANTHER" id="PTHR14155">
    <property type="entry name" value="RING FINGER DOMAIN-CONTAINING"/>
    <property type="match status" value="1"/>
</dbReference>
<evidence type="ECO:0000256" key="2">
    <source>
        <dbReference type="ARBA" id="ARBA00004167"/>
    </source>
</evidence>
<keyword evidence="9" id="KW-0833">Ubl conjugation pathway</keyword>
<comment type="pathway">
    <text evidence="3">Protein modification; protein ubiquitination.</text>
</comment>
<name>A0AAV2D636_9ROSI</name>
<proteinExistence type="inferred from homology"/>
<dbReference type="GO" id="GO:0008270">
    <property type="term" value="F:zinc ion binding"/>
    <property type="evidence" value="ECO:0007669"/>
    <property type="project" value="UniProtKB-KW"/>
</dbReference>
<keyword evidence="10" id="KW-0862">Zinc</keyword>
<dbReference type="PROSITE" id="PS50089">
    <property type="entry name" value="ZF_RING_2"/>
    <property type="match status" value="1"/>
</dbReference>
<keyword evidence="7" id="KW-0479">Metal-binding</keyword>
<evidence type="ECO:0000256" key="4">
    <source>
        <dbReference type="ARBA" id="ARBA00012483"/>
    </source>
</evidence>
<dbReference type="FunFam" id="3.30.40.10:FF:000187">
    <property type="entry name" value="E3 ubiquitin-protein ligase ATL6"/>
    <property type="match status" value="1"/>
</dbReference>
<gene>
    <name evidence="17" type="ORF">LTRI10_LOCUS10887</name>
</gene>
<dbReference type="EMBL" id="OZ034815">
    <property type="protein sequence ID" value="CAL1366979.1"/>
    <property type="molecule type" value="Genomic_DNA"/>
</dbReference>
<keyword evidence="6 15" id="KW-0812">Transmembrane</keyword>
<dbReference type="Proteomes" id="UP001497516">
    <property type="component" value="Chromosome 2"/>
</dbReference>
<protein>
    <recommendedName>
        <fullName evidence="4">RING-type E3 ubiquitin transferase</fullName>
        <ecNumber evidence="4">2.3.2.27</ecNumber>
    </recommendedName>
</protein>
<keyword evidence="8 14" id="KW-0863">Zinc-finger</keyword>
<comment type="subcellular location">
    <subcellularLocation>
        <location evidence="2">Membrane</location>
        <topology evidence="2">Single-pass membrane protein</topology>
    </subcellularLocation>
</comment>